<evidence type="ECO:0000256" key="7">
    <source>
        <dbReference type="HAMAP-Rule" id="MF_00600"/>
    </source>
</evidence>
<feature type="binding site" evidence="7">
    <location>
        <begin position="87"/>
        <end position="91"/>
    </location>
    <ligand>
        <name>ATP</name>
        <dbReference type="ChEBI" id="CHEBI:30616"/>
    </ligand>
</feature>
<dbReference type="GO" id="GO:0051082">
    <property type="term" value="F:unfolded protein binding"/>
    <property type="evidence" value="ECO:0007669"/>
    <property type="project" value="UniProtKB-UniRule"/>
</dbReference>
<evidence type="ECO:0000256" key="4">
    <source>
        <dbReference type="ARBA" id="ARBA00022840"/>
    </source>
</evidence>
<comment type="function">
    <text evidence="7 9">Together with its co-chaperonin GroES, plays an essential role in assisting protein folding. The GroEL-GroES system forms a nano-cage that allows encapsulation of the non-native substrate proteins and provides a physical environment optimized to promote and accelerate protein folding.</text>
</comment>
<dbReference type="InterPro" id="IPR027409">
    <property type="entry name" value="GroEL-like_apical_dom_sf"/>
</dbReference>
<dbReference type="PROSITE" id="PS00296">
    <property type="entry name" value="CHAPERONINS_CPN60"/>
    <property type="match status" value="1"/>
</dbReference>
<keyword evidence="10" id="KW-0346">Stress response</keyword>
<dbReference type="Gene3D" id="1.10.560.10">
    <property type="entry name" value="GroEL-like equatorial domain"/>
    <property type="match status" value="1"/>
</dbReference>
<dbReference type="SUPFAM" id="SSF54849">
    <property type="entry name" value="GroEL-intermediate domain like"/>
    <property type="match status" value="1"/>
</dbReference>
<keyword evidence="3 7" id="KW-0547">Nucleotide-binding</keyword>
<feature type="binding site" evidence="7">
    <location>
        <position position="495"/>
    </location>
    <ligand>
        <name>ATP</name>
        <dbReference type="ChEBI" id="CHEBI:30616"/>
    </ligand>
</feature>
<dbReference type="GO" id="GO:0016853">
    <property type="term" value="F:isomerase activity"/>
    <property type="evidence" value="ECO:0007669"/>
    <property type="project" value="UniProtKB-KW"/>
</dbReference>
<evidence type="ECO:0000313" key="10">
    <source>
        <dbReference type="EMBL" id="AGA64249.1"/>
    </source>
</evidence>
<dbReference type="InterPro" id="IPR002423">
    <property type="entry name" value="Cpn60/GroEL/TCP-1"/>
</dbReference>
<dbReference type="PRINTS" id="PR00298">
    <property type="entry name" value="CHAPERONIN60"/>
</dbReference>
<dbReference type="Pfam" id="PF00118">
    <property type="entry name" value="Cpn60_TCP1"/>
    <property type="match status" value="1"/>
</dbReference>
<dbReference type="PANTHER" id="PTHR45633">
    <property type="entry name" value="60 KDA HEAT SHOCK PROTEIN, MITOCHONDRIAL"/>
    <property type="match status" value="1"/>
</dbReference>
<dbReference type="GO" id="GO:0140662">
    <property type="term" value="F:ATP-dependent protein folding chaperone"/>
    <property type="evidence" value="ECO:0007669"/>
    <property type="project" value="InterPro"/>
</dbReference>
<dbReference type="FunFam" id="3.50.7.10:FF:000001">
    <property type="entry name" value="60 kDa chaperonin"/>
    <property type="match status" value="1"/>
</dbReference>
<comment type="subcellular location">
    <subcellularLocation>
        <location evidence="7">Cytoplasm</location>
    </subcellularLocation>
</comment>
<feature type="binding site" evidence="7">
    <location>
        <position position="415"/>
    </location>
    <ligand>
        <name>ATP</name>
        <dbReference type="ChEBI" id="CHEBI:30616"/>
    </ligand>
</feature>
<dbReference type="RefSeq" id="WP_015272676.1">
    <property type="nucleotide sequence ID" value="NC_019907.1"/>
</dbReference>
<dbReference type="CDD" id="cd03344">
    <property type="entry name" value="GroEL"/>
    <property type="match status" value="1"/>
</dbReference>
<feature type="binding site" evidence="7">
    <location>
        <position position="51"/>
    </location>
    <ligand>
        <name>ATP</name>
        <dbReference type="ChEBI" id="CHEBI:30616"/>
    </ligand>
</feature>
<evidence type="ECO:0000256" key="6">
    <source>
        <dbReference type="ARBA" id="ARBA00023235"/>
    </source>
</evidence>
<dbReference type="Proteomes" id="UP000010799">
    <property type="component" value="Chromosome"/>
</dbReference>
<evidence type="ECO:0000256" key="9">
    <source>
        <dbReference type="RuleBase" id="RU000419"/>
    </source>
</evidence>
<dbReference type="PATRIC" id="fig|1215343.11.peg.265"/>
<dbReference type="SUPFAM" id="SSF52029">
    <property type="entry name" value="GroEL apical domain-like"/>
    <property type="match status" value="1"/>
</dbReference>
<proteinExistence type="inferred from homology"/>
<dbReference type="InterPro" id="IPR027413">
    <property type="entry name" value="GROEL-like_equatorial_sf"/>
</dbReference>
<evidence type="ECO:0000256" key="1">
    <source>
        <dbReference type="ARBA" id="ARBA00006607"/>
    </source>
</evidence>
<sequence length="543" mass="58030">MAAKEVKLGSDARDSIARGIDKLAEAVKATLGPSGCCVAIKKSFGGVRVTKDGVTVAKEIEFEDKFEDMGAQMVREVASKTNDNAGDGTTTATCLAQAMVREGLKAITAGRNPMDVKRGIDAAVQEVVAHLKDSAKQVSTFEEICQVATISANGDGQIGKDIAMAMEKVGKKGVITIDEGKTAETEVKIVEGMQFDRGFLSPYFVTNSEKMVAEFDNPYILIHEKKITGLHSLVPLLEQVVQSSRPLLIIAEDIEGEALTALIINKLRIGLRIAACKAPGFGERRKEMLHDIAVLTGATFISEEVDIKLEKVTINHLGTAKKVTMTKEETVVVDGGGDKSKVAARIAEIERAISDTKSDYDREKLQERLAKLSDGVAMIMVGDATDVALKEKKDRFEDALNATRAAVQEGVVSGGGTALLRAAQKISVKGSNDDQNTGIDIVRKAISAPCKQIIKNTGEEPALIVSKILENKSQTFGYDAQKAIYGDMHAMGILDPVKVVRCALQDSSSIVGMFLMTEAAVAELPKKEAPAMPPGMGGGMDMM</sequence>
<dbReference type="EMBL" id="CP003789">
    <property type="protein sequence ID" value="AGA64249.1"/>
    <property type="molecule type" value="Genomic_DNA"/>
</dbReference>
<dbReference type="NCBIfam" id="NF009487">
    <property type="entry name" value="PRK12849.1"/>
    <property type="match status" value="1"/>
</dbReference>
<dbReference type="InterPro" id="IPR001844">
    <property type="entry name" value="Cpn60/GroEL"/>
</dbReference>
<accession>L0ERX3</accession>
<dbReference type="GO" id="GO:0042026">
    <property type="term" value="P:protein refolding"/>
    <property type="evidence" value="ECO:0007669"/>
    <property type="project" value="UniProtKB-UniRule"/>
</dbReference>
<organism evidence="10 11">
    <name type="scientific">Liberibacter crescens (strain BT-1)</name>
    <dbReference type="NCBI Taxonomy" id="1215343"/>
    <lineage>
        <taxon>Bacteria</taxon>
        <taxon>Pseudomonadati</taxon>
        <taxon>Pseudomonadota</taxon>
        <taxon>Alphaproteobacteria</taxon>
        <taxon>Hyphomicrobiales</taxon>
        <taxon>Rhizobiaceae</taxon>
        <taxon>Liberibacter</taxon>
    </lineage>
</organism>
<evidence type="ECO:0000313" key="11">
    <source>
        <dbReference type="Proteomes" id="UP000010799"/>
    </source>
</evidence>
<protein>
    <recommendedName>
        <fullName evidence="7">Chaperonin GroEL</fullName>
        <ecNumber evidence="7">5.6.1.7</ecNumber>
    </recommendedName>
    <alternativeName>
        <fullName evidence="7">60 kDa chaperonin</fullName>
    </alternativeName>
    <alternativeName>
        <fullName evidence="7">Chaperonin-60</fullName>
        <shortName evidence="7">Cpn60</shortName>
    </alternativeName>
</protein>
<comment type="similarity">
    <text evidence="1 7 8">Belongs to the chaperonin (HSP60) family.</text>
</comment>
<keyword evidence="5 7" id="KW-0143">Chaperone</keyword>
<feature type="binding site" evidence="7">
    <location>
        <begin position="30"/>
        <end position="33"/>
    </location>
    <ligand>
        <name>ATP</name>
        <dbReference type="ChEBI" id="CHEBI:30616"/>
    </ligand>
</feature>
<dbReference type="SUPFAM" id="SSF48592">
    <property type="entry name" value="GroEL equatorial domain-like"/>
    <property type="match status" value="1"/>
</dbReference>
<dbReference type="HAMAP" id="MF_00600">
    <property type="entry name" value="CH60"/>
    <property type="match status" value="1"/>
</dbReference>
<dbReference type="HOGENOM" id="CLU_016503_3_0_5"/>
<dbReference type="AlphaFoldDB" id="L0ERX3"/>
<reference evidence="10 11" key="1">
    <citation type="journal article" date="2012" name="Stand. Genomic Sci.">
        <title>Complete genome sequence of Liberibacter crescens BT-1.</title>
        <authorList>
            <person name="Leonard M.T."/>
            <person name="Fagen J.R."/>
            <person name="Davis-Richardson A.G."/>
            <person name="Davis M.J."/>
            <person name="Triplett E.W."/>
        </authorList>
    </citation>
    <scope>NUCLEOTIDE SEQUENCE [LARGE SCALE GENOMIC DNA]</scope>
    <source>
        <strain evidence="10 11">BT-1</strain>
    </source>
</reference>
<dbReference type="Gene3D" id="3.50.7.10">
    <property type="entry name" value="GroEL"/>
    <property type="match status" value="1"/>
</dbReference>
<dbReference type="KEGG" id="lcc:B488_02560"/>
<evidence type="ECO:0000256" key="2">
    <source>
        <dbReference type="ARBA" id="ARBA00022490"/>
    </source>
</evidence>
<comment type="caution">
    <text evidence="7">Lacks conserved residue(s) required for the propagation of feature annotation.</text>
</comment>
<dbReference type="GO" id="GO:0005737">
    <property type="term" value="C:cytoplasm"/>
    <property type="evidence" value="ECO:0007669"/>
    <property type="project" value="UniProtKB-SubCell"/>
</dbReference>
<dbReference type="Gene3D" id="3.30.260.10">
    <property type="entry name" value="TCP-1-like chaperonin intermediate domain"/>
    <property type="match status" value="1"/>
</dbReference>
<keyword evidence="2 7" id="KW-0963">Cytoplasm</keyword>
<evidence type="ECO:0000256" key="3">
    <source>
        <dbReference type="ARBA" id="ARBA00022741"/>
    </source>
</evidence>
<dbReference type="NCBIfam" id="NF009488">
    <property type="entry name" value="PRK12850.1"/>
    <property type="match status" value="1"/>
</dbReference>
<keyword evidence="4 7" id="KW-0067">ATP-binding</keyword>
<keyword evidence="6 7" id="KW-0413">Isomerase</keyword>
<comment type="subunit">
    <text evidence="7 9">Forms a cylinder of 14 subunits composed of two heptameric rings stacked back-to-back. Interacts with the co-chaperonin GroES.</text>
</comment>
<dbReference type="NCBIfam" id="TIGR02348">
    <property type="entry name" value="GroEL"/>
    <property type="match status" value="1"/>
</dbReference>
<dbReference type="InterPro" id="IPR018370">
    <property type="entry name" value="Chaperonin_Cpn60_CS"/>
</dbReference>
<dbReference type="GO" id="GO:0005524">
    <property type="term" value="F:ATP binding"/>
    <property type="evidence" value="ECO:0007669"/>
    <property type="project" value="UniProtKB-UniRule"/>
</dbReference>
<name>L0ERX3_LIBCB</name>
<dbReference type="InterPro" id="IPR027410">
    <property type="entry name" value="TCP-1-like_intermed_sf"/>
</dbReference>
<dbReference type="STRING" id="1215343.B488_02560"/>
<dbReference type="eggNOG" id="COG0459">
    <property type="taxonomic scope" value="Bacteria"/>
</dbReference>
<evidence type="ECO:0000256" key="8">
    <source>
        <dbReference type="RuleBase" id="RU000418"/>
    </source>
</evidence>
<gene>
    <name evidence="7" type="primary">groEL</name>
    <name evidence="7" type="synonym">groL</name>
    <name evidence="10" type="ordered locus">B488_02560</name>
</gene>
<evidence type="ECO:0000256" key="5">
    <source>
        <dbReference type="ARBA" id="ARBA00023186"/>
    </source>
</evidence>
<dbReference type="NCBIfam" id="NF000592">
    <property type="entry name" value="PRK00013.1"/>
    <property type="match status" value="1"/>
</dbReference>
<dbReference type="NCBIfam" id="NF009489">
    <property type="entry name" value="PRK12851.1"/>
    <property type="match status" value="1"/>
</dbReference>
<keyword evidence="11" id="KW-1185">Reference proteome</keyword>
<dbReference type="EC" id="5.6.1.7" evidence="7"/>